<feature type="compositionally biased region" description="Low complexity" evidence="1">
    <location>
        <begin position="79"/>
        <end position="97"/>
    </location>
</feature>
<dbReference type="Proteomes" id="UP001218218">
    <property type="component" value="Unassembled WGS sequence"/>
</dbReference>
<feature type="transmembrane region" description="Helical" evidence="2">
    <location>
        <begin position="23"/>
        <end position="49"/>
    </location>
</feature>
<proteinExistence type="predicted"/>
<dbReference type="AlphaFoldDB" id="A0AAD7F121"/>
<keyword evidence="2" id="KW-0472">Membrane</keyword>
<sequence>MAAARMENSVPDPRTSASTRETFYVPTAMAVAVCLYLYSHSVYILTILVRKANGDTCYRDSENIGRCRAGGGSPPPPTTKTTTTKTTATTTQPGTTTHSTQIQTISIATGPTSAPTAPAGSNQIVVDVSSTNITWTGSWLTVTSSCSSGKQAKKISGTASSFETGTMSYSFQGTAVYVQVASTNAYYVVVIDEVDTSYGVSGGSTPTPAS</sequence>
<accession>A0AAD7F121</accession>
<evidence type="ECO:0000256" key="2">
    <source>
        <dbReference type="SAM" id="Phobius"/>
    </source>
</evidence>
<name>A0AAD7F121_9AGAR</name>
<keyword evidence="4" id="KW-1185">Reference proteome</keyword>
<dbReference type="EMBL" id="JARIHO010000004">
    <property type="protein sequence ID" value="KAJ7362503.1"/>
    <property type="molecule type" value="Genomic_DNA"/>
</dbReference>
<evidence type="ECO:0000256" key="1">
    <source>
        <dbReference type="SAM" id="MobiDB-lite"/>
    </source>
</evidence>
<evidence type="ECO:0000313" key="4">
    <source>
        <dbReference type="Proteomes" id="UP001218218"/>
    </source>
</evidence>
<feature type="region of interest" description="Disordered" evidence="1">
    <location>
        <begin position="62"/>
        <end position="97"/>
    </location>
</feature>
<comment type="caution">
    <text evidence="3">The sequence shown here is derived from an EMBL/GenBank/DDBJ whole genome shotgun (WGS) entry which is preliminary data.</text>
</comment>
<organism evidence="3 4">
    <name type="scientific">Mycena albidolilacea</name>
    <dbReference type="NCBI Taxonomy" id="1033008"/>
    <lineage>
        <taxon>Eukaryota</taxon>
        <taxon>Fungi</taxon>
        <taxon>Dikarya</taxon>
        <taxon>Basidiomycota</taxon>
        <taxon>Agaricomycotina</taxon>
        <taxon>Agaricomycetes</taxon>
        <taxon>Agaricomycetidae</taxon>
        <taxon>Agaricales</taxon>
        <taxon>Marasmiineae</taxon>
        <taxon>Mycenaceae</taxon>
        <taxon>Mycena</taxon>
    </lineage>
</organism>
<reference evidence="3" key="1">
    <citation type="submission" date="2023-03" db="EMBL/GenBank/DDBJ databases">
        <title>Massive genome expansion in bonnet fungi (Mycena s.s.) driven by repeated elements and novel gene families across ecological guilds.</title>
        <authorList>
            <consortium name="Lawrence Berkeley National Laboratory"/>
            <person name="Harder C.B."/>
            <person name="Miyauchi S."/>
            <person name="Viragh M."/>
            <person name="Kuo A."/>
            <person name="Thoen E."/>
            <person name="Andreopoulos B."/>
            <person name="Lu D."/>
            <person name="Skrede I."/>
            <person name="Drula E."/>
            <person name="Henrissat B."/>
            <person name="Morin E."/>
            <person name="Kohler A."/>
            <person name="Barry K."/>
            <person name="LaButti K."/>
            <person name="Morin E."/>
            <person name="Salamov A."/>
            <person name="Lipzen A."/>
            <person name="Mereny Z."/>
            <person name="Hegedus B."/>
            <person name="Baldrian P."/>
            <person name="Stursova M."/>
            <person name="Weitz H."/>
            <person name="Taylor A."/>
            <person name="Grigoriev I.V."/>
            <person name="Nagy L.G."/>
            <person name="Martin F."/>
            <person name="Kauserud H."/>
        </authorList>
    </citation>
    <scope>NUCLEOTIDE SEQUENCE</scope>
    <source>
        <strain evidence="3">CBHHK002</strain>
    </source>
</reference>
<keyword evidence="2" id="KW-1133">Transmembrane helix</keyword>
<keyword evidence="2" id="KW-0812">Transmembrane</keyword>
<protein>
    <submittedName>
        <fullName evidence="3">Uncharacterized protein</fullName>
    </submittedName>
</protein>
<gene>
    <name evidence="3" type="ORF">DFH08DRAFT_323656</name>
</gene>
<evidence type="ECO:0000313" key="3">
    <source>
        <dbReference type="EMBL" id="KAJ7362503.1"/>
    </source>
</evidence>